<keyword evidence="1" id="KW-0479">Metal-binding</keyword>
<dbReference type="Pfam" id="PF00096">
    <property type="entry name" value="zf-C2H2"/>
    <property type="match status" value="1"/>
</dbReference>
<evidence type="ECO:0000313" key="5">
    <source>
        <dbReference type="Proteomes" id="UP000053732"/>
    </source>
</evidence>
<dbReference type="Gene3D" id="3.30.160.60">
    <property type="entry name" value="Classic Zinc Finger"/>
    <property type="match status" value="2"/>
</dbReference>
<accession>A0A0G4NXB6</accession>
<dbReference type="Proteomes" id="UP000053732">
    <property type="component" value="Unassembled WGS sequence"/>
</dbReference>
<dbReference type="GO" id="GO:0008270">
    <property type="term" value="F:zinc ion binding"/>
    <property type="evidence" value="ECO:0007669"/>
    <property type="project" value="UniProtKB-KW"/>
</dbReference>
<keyword evidence="5" id="KW-1185">Reference proteome</keyword>
<dbReference type="STRING" id="1429867.A0A0G4NXB6"/>
<dbReference type="SMART" id="SM00355">
    <property type="entry name" value="ZnF_C2H2"/>
    <property type="match status" value="2"/>
</dbReference>
<feature type="region of interest" description="Disordered" evidence="2">
    <location>
        <begin position="50"/>
        <end position="128"/>
    </location>
</feature>
<dbReference type="InterPro" id="IPR036236">
    <property type="entry name" value="Znf_C2H2_sf"/>
</dbReference>
<feature type="domain" description="C2H2-type" evidence="3">
    <location>
        <begin position="164"/>
        <end position="192"/>
    </location>
</feature>
<gene>
    <name evidence="4" type="ORF">PCAMFM013_S002g000449</name>
</gene>
<dbReference type="PROSITE" id="PS50157">
    <property type="entry name" value="ZINC_FINGER_C2H2_2"/>
    <property type="match status" value="1"/>
</dbReference>
<name>A0A0G4NXB6_PENC3</name>
<keyword evidence="1" id="KW-0862">Zinc</keyword>
<organism evidence="4 5">
    <name type="scientific">Penicillium camemberti (strain FM 013)</name>
    <dbReference type="NCBI Taxonomy" id="1429867"/>
    <lineage>
        <taxon>Eukaryota</taxon>
        <taxon>Fungi</taxon>
        <taxon>Dikarya</taxon>
        <taxon>Ascomycota</taxon>
        <taxon>Pezizomycotina</taxon>
        <taxon>Eurotiomycetes</taxon>
        <taxon>Eurotiomycetidae</taxon>
        <taxon>Eurotiales</taxon>
        <taxon>Aspergillaceae</taxon>
        <taxon>Penicillium</taxon>
    </lineage>
</organism>
<dbReference type="AlphaFoldDB" id="A0A0G4NXB6"/>
<evidence type="ECO:0000313" key="4">
    <source>
        <dbReference type="EMBL" id="CRL18579.1"/>
    </source>
</evidence>
<dbReference type="InterPro" id="IPR013087">
    <property type="entry name" value="Znf_C2H2_type"/>
</dbReference>
<evidence type="ECO:0000256" key="1">
    <source>
        <dbReference type="PROSITE-ProRule" id="PRU00042"/>
    </source>
</evidence>
<feature type="compositionally biased region" description="Polar residues" evidence="2">
    <location>
        <begin position="66"/>
        <end position="86"/>
    </location>
</feature>
<keyword evidence="1" id="KW-0863">Zinc-finger</keyword>
<reference evidence="4 5" key="1">
    <citation type="journal article" date="2014" name="Nat. Commun.">
        <title>Multiple recent horizontal transfers of a large genomic region in cheese making fungi.</title>
        <authorList>
            <person name="Cheeseman K."/>
            <person name="Ropars J."/>
            <person name="Renault P."/>
            <person name="Dupont J."/>
            <person name="Gouzy J."/>
            <person name="Branca A."/>
            <person name="Abraham A.L."/>
            <person name="Ceppi M."/>
            <person name="Conseiller E."/>
            <person name="Debuchy R."/>
            <person name="Malagnac F."/>
            <person name="Goarin A."/>
            <person name="Silar P."/>
            <person name="Lacoste S."/>
            <person name="Sallet E."/>
            <person name="Bensimon A."/>
            <person name="Giraud T."/>
            <person name="Brygoo Y."/>
        </authorList>
    </citation>
    <scope>NUCLEOTIDE SEQUENCE [LARGE SCALE GENOMIC DNA]</scope>
    <source>
        <strain evidence="5">FM 013</strain>
    </source>
</reference>
<protein>
    <submittedName>
        <fullName evidence="4">Zinc finger, C2H2-like</fullName>
    </submittedName>
</protein>
<dbReference type="PROSITE" id="PS00028">
    <property type="entry name" value="ZINC_FINGER_C2H2_1"/>
    <property type="match status" value="1"/>
</dbReference>
<dbReference type="SUPFAM" id="SSF57667">
    <property type="entry name" value="beta-beta-alpha zinc fingers"/>
    <property type="match status" value="1"/>
</dbReference>
<evidence type="ECO:0000259" key="3">
    <source>
        <dbReference type="PROSITE" id="PS50157"/>
    </source>
</evidence>
<evidence type="ECO:0000256" key="2">
    <source>
        <dbReference type="SAM" id="MobiDB-lite"/>
    </source>
</evidence>
<dbReference type="EMBL" id="HG793135">
    <property type="protein sequence ID" value="CRL18579.1"/>
    <property type="molecule type" value="Genomic_DNA"/>
</dbReference>
<proteinExistence type="predicted"/>
<sequence>MAWPYDQQWEDTRLYGYSLDNSAQTFPHLAPDLSWSACAEFEMSMPNTVPVTSNLSPRPRLDSLAVQGSSTRAMSPSVPHQPNASNPRIAAYPNPPKEPSVISRGQDNTRNRARGRQTGGSPPHNLHDSEFQCKWDGCGYRGTFKRESSLLRHIRKIHVSPLAHPCPVQGCEKAFNRADNLVQHTRNKHYTY</sequence>